<accession>A0A163KB09</accession>
<reference evidence="1" key="1">
    <citation type="submission" date="2016-04" db="EMBL/GenBank/DDBJ databases">
        <authorList>
            <person name="Evans L.H."/>
            <person name="Alamgir A."/>
            <person name="Owens N."/>
            <person name="Weber N.D."/>
            <person name="Virtaneva K."/>
            <person name="Barbian K."/>
            <person name="Babar A."/>
            <person name="Rosenke K."/>
        </authorList>
    </citation>
    <scope>NUCLEOTIDE SEQUENCE [LARGE SCALE GENOMIC DNA]</scope>
    <source>
        <strain evidence="1">CBS 101.48</strain>
    </source>
</reference>
<evidence type="ECO:0000313" key="1">
    <source>
        <dbReference type="EMBL" id="SAM09456.1"/>
    </source>
</evidence>
<dbReference type="EMBL" id="LT555008">
    <property type="protein sequence ID" value="SAM09456.1"/>
    <property type="molecule type" value="Genomic_DNA"/>
</dbReference>
<organism evidence="1">
    <name type="scientific">Absidia glauca</name>
    <name type="common">Pin mould</name>
    <dbReference type="NCBI Taxonomy" id="4829"/>
    <lineage>
        <taxon>Eukaryota</taxon>
        <taxon>Fungi</taxon>
        <taxon>Fungi incertae sedis</taxon>
        <taxon>Mucoromycota</taxon>
        <taxon>Mucoromycotina</taxon>
        <taxon>Mucoromycetes</taxon>
        <taxon>Mucorales</taxon>
        <taxon>Cunninghamellaceae</taxon>
        <taxon>Absidia</taxon>
    </lineage>
</organism>
<dbReference type="AlphaFoldDB" id="A0A163KB09"/>
<proteinExistence type="predicted"/>
<dbReference type="InParanoid" id="A0A163KB09"/>
<name>A0A163KB09_ABSGL</name>
<keyword evidence="2" id="KW-1185">Reference proteome</keyword>
<dbReference type="Proteomes" id="UP000078561">
    <property type="component" value="Unassembled WGS sequence"/>
</dbReference>
<sequence>MSITFWPTRFVIAEQHTGTQSTGSVVGCQKQADIGQPHRWQLMVVILRDAGGSWWLTLAEGSDDRYWRGSLTARMVSWTSV</sequence>
<protein>
    <submittedName>
        <fullName evidence="1">Uncharacterized protein</fullName>
    </submittedName>
</protein>
<evidence type="ECO:0000313" key="2">
    <source>
        <dbReference type="Proteomes" id="UP000078561"/>
    </source>
</evidence>
<gene>
    <name evidence="1" type="primary">ABSGL_15132.1 scaffold 15162</name>
</gene>